<dbReference type="AlphaFoldDB" id="L8E9D0"/>
<protein>
    <submittedName>
        <fullName evidence="1">Alternative protein TRIM13</fullName>
    </submittedName>
</protein>
<sequence>MSSVLLKMPMLRKGMPLSPSSRALRPGVGEMLFLAWIPWKLVRGNPYSY</sequence>
<dbReference type="EMBL" id="HF583839">
    <property type="protein sequence ID" value="CCQ43336.1"/>
    <property type="molecule type" value="Genomic_DNA"/>
</dbReference>
<reference evidence="1" key="1">
    <citation type="journal article" date="2013" name="PLoS ONE">
        <title>Direct detection of alternative open reading frames translation products in human significantly expands the proteome.</title>
        <authorList>
            <person name="Vanderperre B."/>
            <person name="Lucier J.-F."/>
            <person name="Motard J."/>
            <person name="Tremblay G."/>
            <person name="Vanderperre S."/>
            <person name="Wisztorski M."/>
            <person name="Salzet M."/>
            <person name="Boisvert F.-M."/>
            <person name="Roucou X."/>
        </authorList>
    </citation>
    <scope>NUCLEOTIDE SEQUENCE</scope>
</reference>
<name>L8E9D0_HUMAN</name>
<dbReference type="ChiTaRS" id="TRIM13">
    <property type="organism name" value="human"/>
</dbReference>
<dbReference type="OrthoDB" id="6105938at2759"/>
<evidence type="ECO:0000313" key="1">
    <source>
        <dbReference type="EMBL" id="CCQ43336.1"/>
    </source>
</evidence>
<gene>
    <name evidence="1" type="primary">TRIM13</name>
</gene>
<proteinExistence type="predicted"/>
<organism evidence="1">
    <name type="scientific">Homo sapiens</name>
    <name type="common">Human</name>
    <dbReference type="NCBI Taxonomy" id="9606"/>
    <lineage>
        <taxon>Eukaryota</taxon>
        <taxon>Metazoa</taxon>
        <taxon>Chordata</taxon>
        <taxon>Craniata</taxon>
        <taxon>Vertebrata</taxon>
        <taxon>Euteleostomi</taxon>
        <taxon>Mammalia</taxon>
        <taxon>Eutheria</taxon>
        <taxon>Euarchontoglires</taxon>
        <taxon>Primates</taxon>
        <taxon>Haplorrhini</taxon>
        <taxon>Catarrhini</taxon>
        <taxon>Hominidae</taxon>
        <taxon>Homo</taxon>
    </lineage>
</organism>
<accession>L8E9D0</accession>